<dbReference type="Proteomes" id="UP000800096">
    <property type="component" value="Unassembled WGS sequence"/>
</dbReference>
<evidence type="ECO:0000256" key="3">
    <source>
        <dbReference type="ARBA" id="ARBA00025768"/>
    </source>
</evidence>
<dbReference type="FunFam" id="3.40.50.300:FF:002734">
    <property type="entry name" value="Chromatin associated protein KTI12"/>
    <property type="match status" value="1"/>
</dbReference>
<dbReference type="Pfam" id="PF08433">
    <property type="entry name" value="KTI12"/>
    <property type="match status" value="1"/>
</dbReference>
<sequence length="296" mass="33390">MPLVLISGYPSAGKTTRALQLKQHLEATIARAPADARVSRLKVHLINDQALGVSRSVYHSARAEKDARAEQYSAVKRVLSRDDIVIADGMNYIKGFRYQLYCEAKALQTPSCVLHVGTPADRCRENNRKLLADRDSHGGYAEEDFENLIFRYEEPNGMTRWDSPLFVVVDEDATPPCEQIWDALVGSDGKMKAVKPNLATVLKPASEQNYLYELDKTTSDIVAQIMTYQKDHQGEGGGEIQVPDVEKPIELPATPMSLPQLQRIRRQFLTMNRQHSLSKARVKQVFVDYLNSEFLR</sequence>
<dbReference type="OrthoDB" id="9972657at2759"/>
<name>A0A6A5QS52_AMPQU</name>
<keyword evidence="2" id="KW-0067">ATP-binding</keyword>
<dbReference type="SUPFAM" id="SSF52540">
    <property type="entry name" value="P-loop containing nucleoside triphosphate hydrolases"/>
    <property type="match status" value="1"/>
</dbReference>
<comment type="similarity">
    <text evidence="3">Belongs to the KTI12 family.</text>
</comment>
<dbReference type="PANTHER" id="PTHR12435">
    <property type="match status" value="1"/>
</dbReference>
<evidence type="ECO:0000313" key="5">
    <source>
        <dbReference type="Proteomes" id="UP000800096"/>
    </source>
</evidence>
<dbReference type="GO" id="GO:0005524">
    <property type="term" value="F:ATP binding"/>
    <property type="evidence" value="ECO:0007669"/>
    <property type="project" value="UniProtKB-KW"/>
</dbReference>
<dbReference type="InterPro" id="IPR013641">
    <property type="entry name" value="KTI12/PSTK"/>
</dbReference>
<reference evidence="4" key="1">
    <citation type="journal article" date="2020" name="Stud. Mycol.">
        <title>101 Dothideomycetes genomes: a test case for predicting lifestyles and emergence of pathogens.</title>
        <authorList>
            <person name="Haridas S."/>
            <person name="Albert R."/>
            <person name="Binder M."/>
            <person name="Bloem J."/>
            <person name="Labutti K."/>
            <person name="Salamov A."/>
            <person name="Andreopoulos B."/>
            <person name="Baker S."/>
            <person name="Barry K."/>
            <person name="Bills G."/>
            <person name="Bluhm B."/>
            <person name="Cannon C."/>
            <person name="Castanera R."/>
            <person name="Culley D."/>
            <person name="Daum C."/>
            <person name="Ezra D."/>
            <person name="Gonzalez J."/>
            <person name="Henrissat B."/>
            <person name="Kuo A."/>
            <person name="Liang C."/>
            <person name="Lipzen A."/>
            <person name="Lutzoni F."/>
            <person name="Magnuson J."/>
            <person name="Mondo S."/>
            <person name="Nolan M."/>
            <person name="Ohm R."/>
            <person name="Pangilinan J."/>
            <person name="Park H.-J."/>
            <person name="Ramirez L."/>
            <person name="Alfaro M."/>
            <person name="Sun H."/>
            <person name="Tritt A."/>
            <person name="Yoshinaga Y."/>
            <person name="Zwiers L.-H."/>
            <person name="Turgeon B."/>
            <person name="Goodwin S."/>
            <person name="Spatafora J."/>
            <person name="Crous P."/>
            <person name="Grigoriev I."/>
        </authorList>
    </citation>
    <scope>NUCLEOTIDE SEQUENCE</scope>
    <source>
        <strain evidence="4">HMLAC05119</strain>
    </source>
</reference>
<evidence type="ECO:0000313" key="4">
    <source>
        <dbReference type="EMBL" id="KAF1918515.1"/>
    </source>
</evidence>
<evidence type="ECO:0000256" key="2">
    <source>
        <dbReference type="ARBA" id="ARBA00022840"/>
    </source>
</evidence>
<proteinExistence type="inferred from homology"/>
<organism evidence="4 5">
    <name type="scientific">Ampelomyces quisqualis</name>
    <name type="common">Powdery mildew agent</name>
    <dbReference type="NCBI Taxonomy" id="50730"/>
    <lineage>
        <taxon>Eukaryota</taxon>
        <taxon>Fungi</taxon>
        <taxon>Dikarya</taxon>
        <taxon>Ascomycota</taxon>
        <taxon>Pezizomycotina</taxon>
        <taxon>Dothideomycetes</taxon>
        <taxon>Pleosporomycetidae</taxon>
        <taxon>Pleosporales</taxon>
        <taxon>Pleosporineae</taxon>
        <taxon>Phaeosphaeriaceae</taxon>
        <taxon>Ampelomyces</taxon>
    </lineage>
</organism>
<dbReference type="InterPro" id="IPR027417">
    <property type="entry name" value="P-loop_NTPase"/>
</dbReference>
<protein>
    <submittedName>
        <fullName evidence="4">Chromatin associated protein KTI12</fullName>
    </submittedName>
</protein>
<dbReference type="EMBL" id="ML979134">
    <property type="protein sequence ID" value="KAF1918515.1"/>
    <property type="molecule type" value="Genomic_DNA"/>
</dbReference>
<evidence type="ECO:0000256" key="1">
    <source>
        <dbReference type="ARBA" id="ARBA00022741"/>
    </source>
</evidence>
<accession>A0A6A5QS52</accession>
<dbReference type="Gene3D" id="3.40.50.300">
    <property type="entry name" value="P-loop containing nucleotide triphosphate hydrolases"/>
    <property type="match status" value="1"/>
</dbReference>
<gene>
    <name evidence="4" type="ORF">BDU57DRAFT_202127</name>
</gene>
<dbReference type="AlphaFoldDB" id="A0A6A5QS52"/>
<keyword evidence="1" id="KW-0547">Nucleotide-binding</keyword>
<keyword evidence="5" id="KW-1185">Reference proteome</keyword>